<sequence>MLLFQAERFGVQVPEPIAELRARMRERPAVGAAMRAEGFT</sequence>
<comment type="caution">
    <text evidence="1">The sequence shown here is derived from an EMBL/GenBank/DDBJ whole genome shotgun (WGS) entry which is preliminary data.</text>
</comment>
<name>A0ABR6H6A7_AMIAI</name>
<keyword evidence="2" id="KW-1185">Reference proteome</keyword>
<dbReference type="RefSeq" id="WP_281412065.1">
    <property type="nucleotide sequence ID" value="NZ_CP015005.1"/>
</dbReference>
<proteinExistence type="predicted"/>
<reference evidence="1 2" key="1">
    <citation type="submission" date="2020-08" db="EMBL/GenBank/DDBJ databases">
        <title>Genomic Encyclopedia of Type Strains, Phase IV (KMG-IV): sequencing the most valuable type-strain genomes for metagenomic binning, comparative biology and taxonomic classification.</title>
        <authorList>
            <person name="Goeker M."/>
        </authorList>
    </citation>
    <scope>NUCLEOTIDE SEQUENCE [LARGE SCALE GENOMIC DNA]</scope>
    <source>
        <strain evidence="1 2">DSM 10368</strain>
    </source>
</reference>
<protein>
    <submittedName>
        <fullName evidence="1">Uncharacterized protein</fullName>
    </submittedName>
</protein>
<evidence type="ECO:0000313" key="1">
    <source>
        <dbReference type="EMBL" id="MBB3706043.1"/>
    </source>
</evidence>
<organism evidence="1 2">
    <name type="scientific">Aminobacter aminovorans</name>
    <name type="common">Chelatobacter heintzii</name>
    <dbReference type="NCBI Taxonomy" id="83263"/>
    <lineage>
        <taxon>Bacteria</taxon>
        <taxon>Pseudomonadati</taxon>
        <taxon>Pseudomonadota</taxon>
        <taxon>Alphaproteobacteria</taxon>
        <taxon>Hyphomicrobiales</taxon>
        <taxon>Phyllobacteriaceae</taxon>
        <taxon>Aminobacter</taxon>
    </lineage>
</organism>
<accession>A0ABR6H6A7</accession>
<dbReference type="Proteomes" id="UP000577697">
    <property type="component" value="Unassembled WGS sequence"/>
</dbReference>
<dbReference type="EMBL" id="JACICB010000008">
    <property type="protein sequence ID" value="MBB3706043.1"/>
    <property type="molecule type" value="Genomic_DNA"/>
</dbReference>
<evidence type="ECO:0000313" key="2">
    <source>
        <dbReference type="Proteomes" id="UP000577697"/>
    </source>
</evidence>
<gene>
    <name evidence="1" type="ORF">FHS67_002363</name>
</gene>